<gene>
    <name evidence="2" type="ORF">DFR27_0452</name>
</gene>
<dbReference type="RefSeq" id="WP_121875829.1">
    <property type="nucleotide sequence ID" value="NZ_REFJ01000001.1"/>
</dbReference>
<feature type="signal peptide" evidence="1">
    <location>
        <begin position="1"/>
        <end position="26"/>
    </location>
</feature>
<proteinExistence type="predicted"/>
<organism evidence="2 3">
    <name type="scientific">Umboniibacter marinipuniceus</name>
    <dbReference type="NCBI Taxonomy" id="569599"/>
    <lineage>
        <taxon>Bacteria</taxon>
        <taxon>Pseudomonadati</taxon>
        <taxon>Pseudomonadota</taxon>
        <taxon>Gammaproteobacteria</taxon>
        <taxon>Cellvibrionales</taxon>
        <taxon>Cellvibrionaceae</taxon>
        <taxon>Umboniibacter</taxon>
    </lineage>
</organism>
<reference evidence="2 3" key="1">
    <citation type="submission" date="2018-10" db="EMBL/GenBank/DDBJ databases">
        <title>Genomic Encyclopedia of Type Strains, Phase IV (KMG-IV): sequencing the most valuable type-strain genomes for metagenomic binning, comparative biology and taxonomic classification.</title>
        <authorList>
            <person name="Goeker M."/>
        </authorList>
    </citation>
    <scope>NUCLEOTIDE SEQUENCE [LARGE SCALE GENOMIC DNA]</scope>
    <source>
        <strain evidence="2 3">DSM 25080</strain>
    </source>
</reference>
<dbReference type="SUPFAM" id="SSF56935">
    <property type="entry name" value="Porins"/>
    <property type="match status" value="1"/>
</dbReference>
<protein>
    <recommendedName>
        <fullName evidence="4">Outer membrane protein with beta-barrel domain</fullName>
    </recommendedName>
</protein>
<evidence type="ECO:0000313" key="2">
    <source>
        <dbReference type="EMBL" id="RMA82502.1"/>
    </source>
</evidence>
<evidence type="ECO:0000313" key="3">
    <source>
        <dbReference type="Proteomes" id="UP000267187"/>
    </source>
</evidence>
<keyword evidence="3" id="KW-1185">Reference proteome</keyword>
<dbReference type="EMBL" id="REFJ01000001">
    <property type="protein sequence ID" value="RMA82502.1"/>
    <property type="molecule type" value="Genomic_DNA"/>
</dbReference>
<sequence length="231" mass="25368">MNSKKRISLSLGGALVVLTASSTTLADGVGQWFSEDVRLGVGAVYETSTYTQNEIWSGDVCCSSISVTESDYGWSLGLDVKIYEGLRFYAAGMGGYGNEYVVANTSQNYLFIDPSLPPPSPITTTERFTRTTDSAFEYGLRYEFEFDAFSPFISVGKSHHSYTYQYWSSVDRGDGTPPTISEGGRRSLGPQDASETTVGVGVLLFESMELEYKLGTDSDADFSQLSLMWKF</sequence>
<comment type="caution">
    <text evidence="2">The sequence shown here is derived from an EMBL/GenBank/DDBJ whole genome shotgun (WGS) entry which is preliminary data.</text>
</comment>
<dbReference type="AlphaFoldDB" id="A0A3M0AU75"/>
<dbReference type="Proteomes" id="UP000267187">
    <property type="component" value="Unassembled WGS sequence"/>
</dbReference>
<evidence type="ECO:0000256" key="1">
    <source>
        <dbReference type="SAM" id="SignalP"/>
    </source>
</evidence>
<keyword evidence="1" id="KW-0732">Signal</keyword>
<feature type="chain" id="PRO_5018134486" description="Outer membrane protein with beta-barrel domain" evidence="1">
    <location>
        <begin position="27"/>
        <end position="231"/>
    </location>
</feature>
<accession>A0A3M0AU75</accession>
<evidence type="ECO:0008006" key="4">
    <source>
        <dbReference type="Google" id="ProtNLM"/>
    </source>
</evidence>
<name>A0A3M0AU75_9GAMM</name>